<organism evidence="2 3">
    <name type="scientific">Leptospira santarosai str. MOR084</name>
    <dbReference type="NCBI Taxonomy" id="1049984"/>
    <lineage>
        <taxon>Bacteria</taxon>
        <taxon>Pseudomonadati</taxon>
        <taxon>Spirochaetota</taxon>
        <taxon>Spirochaetia</taxon>
        <taxon>Leptospirales</taxon>
        <taxon>Leptospiraceae</taxon>
        <taxon>Leptospira</taxon>
    </lineage>
</organism>
<reference evidence="2" key="1">
    <citation type="submission" date="2012-10" db="EMBL/GenBank/DDBJ databases">
        <authorList>
            <person name="Harkins D.M."/>
            <person name="Durkin A.S."/>
            <person name="Brinkac L.M."/>
            <person name="Haft D.H."/>
            <person name="Selengut J.D."/>
            <person name="Sanka R."/>
            <person name="DePew J."/>
            <person name="Purushe J."/>
            <person name="Matthias M.A."/>
            <person name="Vinetz J.M."/>
            <person name="Sutton G.G."/>
            <person name="Nierman W.C."/>
            <person name="Fouts D.E."/>
        </authorList>
    </citation>
    <scope>NUCLEOTIDE SEQUENCE [LARGE SCALE GENOMIC DNA]</scope>
    <source>
        <strain evidence="2">MOR084</strain>
    </source>
</reference>
<keyword evidence="3" id="KW-1185">Reference proteome</keyword>
<proteinExistence type="predicted"/>
<protein>
    <submittedName>
        <fullName evidence="2">Uncharacterized protein</fullName>
    </submittedName>
</protein>
<dbReference type="EMBL" id="AHON02000038">
    <property type="protein sequence ID" value="EKO34103.1"/>
    <property type="molecule type" value="Genomic_DNA"/>
</dbReference>
<dbReference type="AlphaFoldDB" id="A0A0E2BFI3"/>
<dbReference type="Proteomes" id="UP000006329">
    <property type="component" value="Unassembled WGS sequence"/>
</dbReference>
<evidence type="ECO:0000313" key="2">
    <source>
        <dbReference type="EMBL" id="EKO34103.1"/>
    </source>
</evidence>
<name>A0A0E2BFI3_9LEPT</name>
<evidence type="ECO:0000256" key="1">
    <source>
        <dbReference type="SAM" id="MobiDB-lite"/>
    </source>
</evidence>
<evidence type="ECO:0000313" key="3">
    <source>
        <dbReference type="Proteomes" id="UP000006329"/>
    </source>
</evidence>
<comment type="caution">
    <text evidence="2">The sequence shown here is derived from an EMBL/GenBank/DDBJ whole genome shotgun (WGS) entry which is preliminary data.</text>
</comment>
<gene>
    <name evidence="2" type="ORF">LEP1GSC179_0030</name>
</gene>
<sequence length="55" mass="5943">MVAGGYYSPPSNPENPGAKKTGGRSRPPACLWLLYPLASQHTIKPVLISKEPLPR</sequence>
<feature type="region of interest" description="Disordered" evidence="1">
    <location>
        <begin position="1"/>
        <end position="25"/>
    </location>
</feature>
<accession>A0A0E2BFI3</accession>